<sequence>MKTGLSLVDLLKVWKGLFFCFYHSDRPLTQQSLARSLSYSIVPSLPHSTLHRFLRAFWITIGRDFHKIDRIRLDKYLYLIRCYVGVAFEVFLKNKSSSSKQTNGKKAANGAGKDKKRKRNEAASTTGKQDQKDKKKNKRTKTDDEKDVSNETTHREDEEEEGEGEESSETNPEWADLESYISIIEEGPLYPLNFDPNEPTSTSINTDADVTMPHGPDGLRYHILDIWLDELEKVVEVEEIDTAEGPTKRLKGDIPMDLILRPMRKLKAESPTKTVRERARDVLEDDRLVEWGVIERKTGSDDEDEDSEEEWGGLDD</sequence>
<feature type="compositionally biased region" description="Basic and acidic residues" evidence="5">
    <location>
        <begin position="140"/>
        <end position="156"/>
    </location>
</feature>
<dbReference type="Proteomes" id="UP001583193">
    <property type="component" value="Unassembled WGS sequence"/>
</dbReference>
<evidence type="ECO:0000313" key="6">
    <source>
        <dbReference type="EMBL" id="KAL1885551.1"/>
    </source>
</evidence>
<keyword evidence="7" id="KW-1185">Reference proteome</keyword>
<evidence type="ECO:0000256" key="5">
    <source>
        <dbReference type="SAM" id="MobiDB-lite"/>
    </source>
</evidence>
<dbReference type="PANTHER" id="PTHR13026">
    <property type="entry name" value="NNP-1 PROTEIN NOVEL NUCLEAR PROTEIN 1 NOP52"/>
    <property type="match status" value="1"/>
</dbReference>
<reference evidence="6 7" key="1">
    <citation type="journal article" date="2024" name="IMA Fungus">
        <title>IMA Genome - F19 : A genome assembly and annotation guide to empower mycologists, including annotated draft genome sequences of Ceratocystis pirilliformis, Diaporthe australafricana, Fusarium ophioides, Paecilomyces lecythidis, and Sporothrix stenoceras.</title>
        <authorList>
            <person name="Aylward J."/>
            <person name="Wilson A.M."/>
            <person name="Visagie C.M."/>
            <person name="Spraker J."/>
            <person name="Barnes I."/>
            <person name="Buitendag C."/>
            <person name="Ceriani C."/>
            <person name="Del Mar Angel L."/>
            <person name="du Plessis D."/>
            <person name="Fuchs T."/>
            <person name="Gasser K."/>
            <person name="Kramer D."/>
            <person name="Li W."/>
            <person name="Munsamy K."/>
            <person name="Piso A."/>
            <person name="Price J.L."/>
            <person name="Sonnekus B."/>
            <person name="Thomas C."/>
            <person name="van der Nest A."/>
            <person name="van Dijk A."/>
            <person name="van Heerden A."/>
            <person name="van Vuuren N."/>
            <person name="Yilmaz N."/>
            <person name="Duong T.A."/>
            <person name="van der Merwe N.A."/>
            <person name="Wingfield M.J."/>
            <person name="Wingfield B.D."/>
        </authorList>
    </citation>
    <scope>NUCLEOTIDE SEQUENCE [LARGE SCALE GENOMIC DNA]</scope>
    <source>
        <strain evidence="6 7">CMW 18167</strain>
    </source>
</reference>
<evidence type="ECO:0000256" key="4">
    <source>
        <dbReference type="ARBA" id="ARBA00023242"/>
    </source>
</evidence>
<feature type="region of interest" description="Disordered" evidence="5">
    <location>
        <begin position="98"/>
        <end position="173"/>
    </location>
</feature>
<evidence type="ECO:0000256" key="2">
    <source>
        <dbReference type="ARBA" id="ARBA00006374"/>
    </source>
</evidence>
<protein>
    <recommendedName>
        <fullName evidence="8">Ribosomal RNA processing protein</fullName>
    </recommendedName>
</protein>
<dbReference type="EMBL" id="JAVDPF010000002">
    <property type="protein sequence ID" value="KAL1885551.1"/>
    <property type="molecule type" value="Genomic_DNA"/>
</dbReference>
<accession>A0ABR3YC89</accession>
<comment type="similarity">
    <text evidence="2">Belongs to the RRP1 family.</text>
</comment>
<evidence type="ECO:0000256" key="1">
    <source>
        <dbReference type="ARBA" id="ARBA00004123"/>
    </source>
</evidence>
<feature type="compositionally biased region" description="Acidic residues" evidence="5">
    <location>
        <begin position="157"/>
        <end position="168"/>
    </location>
</feature>
<comment type="subcellular location">
    <subcellularLocation>
        <location evidence="1">Nucleus</location>
    </subcellularLocation>
</comment>
<dbReference type="InterPro" id="IPR010301">
    <property type="entry name" value="RRP1"/>
</dbReference>
<feature type="compositionally biased region" description="Acidic residues" evidence="5">
    <location>
        <begin position="301"/>
        <end position="316"/>
    </location>
</feature>
<dbReference type="Pfam" id="PF05997">
    <property type="entry name" value="Nop52"/>
    <property type="match status" value="2"/>
</dbReference>
<organism evidence="6 7">
    <name type="scientific">Paecilomyces lecythidis</name>
    <dbReference type="NCBI Taxonomy" id="3004212"/>
    <lineage>
        <taxon>Eukaryota</taxon>
        <taxon>Fungi</taxon>
        <taxon>Dikarya</taxon>
        <taxon>Ascomycota</taxon>
        <taxon>Pezizomycotina</taxon>
        <taxon>Eurotiomycetes</taxon>
        <taxon>Eurotiomycetidae</taxon>
        <taxon>Eurotiales</taxon>
        <taxon>Thermoascaceae</taxon>
        <taxon>Paecilomyces</taxon>
    </lineage>
</organism>
<comment type="caution">
    <text evidence="6">The sequence shown here is derived from an EMBL/GenBank/DDBJ whole genome shotgun (WGS) entry which is preliminary data.</text>
</comment>
<evidence type="ECO:0000256" key="3">
    <source>
        <dbReference type="ARBA" id="ARBA00022552"/>
    </source>
</evidence>
<evidence type="ECO:0000313" key="7">
    <source>
        <dbReference type="Proteomes" id="UP001583193"/>
    </source>
</evidence>
<gene>
    <name evidence="6" type="ORF">Plec18167_001045</name>
</gene>
<name>A0ABR3YC89_9EURO</name>
<keyword evidence="4" id="KW-0539">Nucleus</keyword>
<evidence type="ECO:0008006" key="8">
    <source>
        <dbReference type="Google" id="ProtNLM"/>
    </source>
</evidence>
<keyword evidence="3" id="KW-0698">rRNA processing</keyword>
<proteinExistence type="inferred from homology"/>
<feature type="region of interest" description="Disordered" evidence="5">
    <location>
        <begin position="293"/>
        <end position="316"/>
    </location>
</feature>
<dbReference type="PANTHER" id="PTHR13026:SF0">
    <property type="entry name" value="RIBOSOMAL RNA PROCESSING 1B"/>
    <property type="match status" value="1"/>
</dbReference>